<dbReference type="Proteomes" id="UP000831785">
    <property type="component" value="Chromosome"/>
</dbReference>
<dbReference type="CDD" id="cd12119">
    <property type="entry name" value="ttLC_FACS_AlkK_like"/>
    <property type="match status" value="1"/>
</dbReference>
<evidence type="ECO:0000256" key="3">
    <source>
        <dbReference type="ARBA" id="ARBA00022832"/>
    </source>
</evidence>
<dbReference type="NCBIfam" id="NF004837">
    <property type="entry name" value="PRK06187.1"/>
    <property type="match status" value="1"/>
</dbReference>
<dbReference type="SUPFAM" id="SSF56801">
    <property type="entry name" value="Acetyl-CoA synthetase-like"/>
    <property type="match status" value="1"/>
</dbReference>
<keyword evidence="8" id="KW-1185">Reference proteome</keyword>
<dbReference type="Pfam" id="PF13193">
    <property type="entry name" value="AMP-binding_C"/>
    <property type="match status" value="1"/>
</dbReference>
<dbReference type="PANTHER" id="PTHR43859:SF4">
    <property type="entry name" value="BUTANOATE--COA LIGASE AAE1-RELATED"/>
    <property type="match status" value="1"/>
</dbReference>
<dbReference type="InterPro" id="IPR042099">
    <property type="entry name" value="ANL_N_sf"/>
</dbReference>
<keyword evidence="2 7" id="KW-0436">Ligase</keyword>
<evidence type="ECO:0000259" key="6">
    <source>
        <dbReference type="Pfam" id="PF13193"/>
    </source>
</evidence>
<evidence type="ECO:0000313" key="8">
    <source>
        <dbReference type="Proteomes" id="UP000831785"/>
    </source>
</evidence>
<dbReference type="InterPro" id="IPR000873">
    <property type="entry name" value="AMP-dep_synth/lig_dom"/>
</dbReference>
<dbReference type="InterPro" id="IPR045851">
    <property type="entry name" value="AMP-bd_C_sf"/>
</dbReference>
<dbReference type="Pfam" id="PF00501">
    <property type="entry name" value="AMP-binding"/>
    <property type="match status" value="1"/>
</dbReference>
<evidence type="ECO:0000256" key="2">
    <source>
        <dbReference type="ARBA" id="ARBA00022598"/>
    </source>
</evidence>
<evidence type="ECO:0000256" key="4">
    <source>
        <dbReference type="ARBA" id="ARBA00023098"/>
    </source>
</evidence>
<reference evidence="7 8" key="1">
    <citation type="submission" date="2022-04" db="EMBL/GenBank/DDBJ databases">
        <title>Hymenobacter sp. isolated from the air.</title>
        <authorList>
            <person name="Won M."/>
            <person name="Lee C.-M."/>
            <person name="Woen H.-Y."/>
            <person name="Kwon S.-W."/>
        </authorList>
    </citation>
    <scope>NUCLEOTIDE SEQUENCE [LARGE SCALE GENOMIC DNA]</scope>
    <source>
        <strain evidence="8">5116 S-27</strain>
    </source>
</reference>
<dbReference type="RefSeq" id="WP_244716870.1">
    <property type="nucleotide sequence ID" value="NZ_CP095049.1"/>
</dbReference>
<keyword evidence="4" id="KW-0443">Lipid metabolism</keyword>
<evidence type="ECO:0000313" key="7">
    <source>
        <dbReference type="EMBL" id="UOQ52667.1"/>
    </source>
</evidence>
<accession>A0ABY4F9G8</accession>
<feature type="domain" description="AMP-binding enzyme C-terminal" evidence="6">
    <location>
        <begin position="451"/>
        <end position="525"/>
    </location>
</feature>
<proteinExistence type="inferred from homology"/>
<dbReference type="Gene3D" id="3.40.50.12780">
    <property type="entry name" value="N-terminal domain of ligase-like"/>
    <property type="match status" value="1"/>
</dbReference>
<evidence type="ECO:0000259" key="5">
    <source>
        <dbReference type="Pfam" id="PF00501"/>
    </source>
</evidence>
<dbReference type="EMBL" id="CP095049">
    <property type="protein sequence ID" value="UOQ52667.1"/>
    <property type="molecule type" value="Genomic_DNA"/>
</dbReference>
<organism evidence="7 8">
    <name type="scientific">Hymenobacter cellulosivorans</name>
    <dbReference type="NCBI Taxonomy" id="2932249"/>
    <lineage>
        <taxon>Bacteria</taxon>
        <taxon>Pseudomonadati</taxon>
        <taxon>Bacteroidota</taxon>
        <taxon>Cytophagia</taxon>
        <taxon>Cytophagales</taxon>
        <taxon>Hymenobacteraceae</taxon>
        <taxon>Hymenobacter</taxon>
    </lineage>
</organism>
<comment type="similarity">
    <text evidence="1">Belongs to the ATP-dependent AMP-binding enzyme family.</text>
</comment>
<dbReference type="GO" id="GO:0016874">
    <property type="term" value="F:ligase activity"/>
    <property type="evidence" value="ECO:0007669"/>
    <property type="project" value="UniProtKB-KW"/>
</dbReference>
<dbReference type="InterPro" id="IPR025110">
    <property type="entry name" value="AMP-bd_C"/>
</dbReference>
<dbReference type="NCBIfam" id="NF004674">
    <property type="entry name" value="PRK06018.1"/>
    <property type="match status" value="1"/>
</dbReference>
<protein>
    <submittedName>
        <fullName evidence="7">3-(Methylthio)propionyl-CoA ligase</fullName>
    </submittedName>
</protein>
<gene>
    <name evidence="7" type="ORF">MUN80_23340</name>
</gene>
<dbReference type="PANTHER" id="PTHR43859">
    <property type="entry name" value="ACYL-ACTIVATING ENZYME"/>
    <property type="match status" value="1"/>
</dbReference>
<name>A0ABY4F9G8_9BACT</name>
<dbReference type="NCBIfam" id="NF005426">
    <property type="entry name" value="PRK07008.1"/>
    <property type="match status" value="1"/>
</dbReference>
<sequence>MLGLMMNEPLRIAGLLQHAAKWHADTEIVTRLTEGGIHRYTYHAAHQRAQQLANALTELGVQNGDRIGTLAWNNHRHFELYYGVSGIGAVCHTINPRLFAEQLIYIINHAADRFIFFDLTFLPLVEKLAPHCPKVEGWVLMTDRAHMPEASTLPDIRCYEDLLAAHRAEFEWPYFDENTASSLCYTSGTTDQPKGVLYSHRSTVLHSYAAGLSDCFNCSARDVILPVVPMFHVNAWGIPYLAPMIGCKLVLPGPGLDAASLFELFENEGVTFSAGVPTIWFGLLTFMREKKVRFSTLTKMIVGGASCPPALLKAFDEELGVSIRHAWGMSETSPLGTVNTPKSQQLTLSPDEQFAISTKQGRSIFGIDMKIVDDEGRELPHDGTAFGDLLVRGPFVAAGYYQSDNRAQFTPDGWFRTGDVATIDPDGFMNITDRSKDVIKSGGEWISSIDLENLAVAHPAIAEAAVIGLPHPKWSERPLLVVVRKPGAEVSKQKLLDFFEGKVAHWWKPDAVEFVDQLPHTATGKLLKTKLRQDFAGYEFPPAH</sequence>
<dbReference type="Gene3D" id="3.30.300.30">
    <property type="match status" value="1"/>
</dbReference>
<evidence type="ECO:0000256" key="1">
    <source>
        <dbReference type="ARBA" id="ARBA00006432"/>
    </source>
</evidence>
<keyword evidence="3" id="KW-0276">Fatty acid metabolism</keyword>
<feature type="domain" description="AMP-dependent synthetase/ligase" evidence="5">
    <location>
        <begin position="17"/>
        <end position="401"/>
    </location>
</feature>